<accession>A0A8C2XZZ4</accession>
<dbReference type="PANTHER" id="PTHR31462">
    <property type="entry name" value="ENDOSOMAL/LYSOSOMAL POTASSIUM CHANNEL TMEM175"/>
    <property type="match status" value="1"/>
</dbReference>
<reference evidence="2" key="1">
    <citation type="submission" date="2025-08" db="UniProtKB">
        <authorList>
            <consortium name="Ensembl"/>
        </authorList>
    </citation>
    <scope>IDENTIFICATION</scope>
</reference>
<sequence length="98" mass="10254">MSGPQTPEPTLEGQADASVGSPDEDAADGTQHSHRMLSFSDALLSIIATVMILPVTHTEISPEQGRGAWRLARTLPRSVPWPLGRPTKQVLGSGGAGV</sequence>
<protein>
    <recommendedName>
        <fullName evidence="3">Endosomal/lysosomal potassium channel TMEM175</fullName>
    </recommendedName>
</protein>
<evidence type="ECO:0000313" key="2">
    <source>
        <dbReference type="Ensembl" id="ENSCHIP00010035532.1"/>
    </source>
</evidence>
<name>A0A8C2XZZ4_CAPHI</name>
<evidence type="ECO:0008006" key="3">
    <source>
        <dbReference type="Google" id="ProtNLM"/>
    </source>
</evidence>
<proteinExistence type="predicted"/>
<evidence type="ECO:0000256" key="1">
    <source>
        <dbReference type="SAM" id="MobiDB-lite"/>
    </source>
</evidence>
<feature type="region of interest" description="Disordered" evidence="1">
    <location>
        <begin position="1"/>
        <end position="33"/>
    </location>
</feature>
<organism evidence="2">
    <name type="scientific">Capra hircus</name>
    <name type="common">Goat</name>
    <dbReference type="NCBI Taxonomy" id="9925"/>
    <lineage>
        <taxon>Eukaryota</taxon>
        <taxon>Metazoa</taxon>
        <taxon>Chordata</taxon>
        <taxon>Craniata</taxon>
        <taxon>Vertebrata</taxon>
        <taxon>Euteleostomi</taxon>
        <taxon>Mammalia</taxon>
        <taxon>Eutheria</taxon>
        <taxon>Laurasiatheria</taxon>
        <taxon>Artiodactyla</taxon>
        <taxon>Ruminantia</taxon>
        <taxon>Pecora</taxon>
        <taxon>Bovidae</taxon>
        <taxon>Caprinae</taxon>
        <taxon>Capra</taxon>
    </lineage>
</organism>
<dbReference type="Ensembl" id="ENSCHIT00010049978.1">
    <property type="protein sequence ID" value="ENSCHIP00010035532.1"/>
    <property type="gene ID" value="ENSCHIG00010026424.1"/>
</dbReference>
<dbReference type="PANTHER" id="PTHR31462:SF5">
    <property type="entry name" value="ENDOSOMAL_LYSOSOMAL PROTON CHANNEL TMEM175"/>
    <property type="match status" value="1"/>
</dbReference>
<dbReference type="AlphaFoldDB" id="A0A8C2XZZ4"/>